<name>A0A2R6Y490_9BACL</name>
<feature type="transmembrane region" description="Helical" evidence="1">
    <location>
        <begin position="480"/>
        <end position="498"/>
    </location>
</feature>
<dbReference type="Pfam" id="PF13231">
    <property type="entry name" value="PMT_2"/>
    <property type="match status" value="1"/>
</dbReference>
<feature type="transmembrane region" description="Helical" evidence="1">
    <location>
        <begin position="456"/>
        <end position="473"/>
    </location>
</feature>
<evidence type="ECO:0000313" key="4">
    <source>
        <dbReference type="Proteomes" id="UP000244338"/>
    </source>
</evidence>
<evidence type="ECO:0000313" key="3">
    <source>
        <dbReference type="EMBL" id="PTQ57500.1"/>
    </source>
</evidence>
<proteinExistence type="predicted"/>
<feature type="transmembrane region" description="Helical" evidence="1">
    <location>
        <begin position="184"/>
        <end position="201"/>
    </location>
</feature>
<feature type="domain" description="Glycosyltransferase RgtA/B/C/D-like" evidence="2">
    <location>
        <begin position="115"/>
        <end position="194"/>
    </location>
</feature>
<evidence type="ECO:0000259" key="2">
    <source>
        <dbReference type="Pfam" id="PF13231"/>
    </source>
</evidence>
<accession>A0A2R6Y490</accession>
<comment type="caution">
    <text evidence="3">The sequence shown here is derived from an EMBL/GenBank/DDBJ whole genome shotgun (WGS) entry which is preliminary data.</text>
</comment>
<feature type="transmembrane region" description="Helical" evidence="1">
    <location>
        <begin position="327"/>
        <end position="348"/>
    </location>
</feature>
<organism evidence="3 4">
    <name type="scientific">Candidatus Carbonibacillus altaicus</name>
    <dbReference type="NCBI Taxonomy" id="2163959"/>
    <lineage>
        <taxon>Bacteria</taxon>
        <taxon>Bacillati</taxon>
        <taxon>Bacillota</taxon>
        <taxon>Bacilli</taxon>
        <taxon>Bacillales</taxon>
        <taxon>Candidatus Carbonibacillus</taxon>
    </lineage>
</organism>
<keyword evidence="1" id="KW-0812">Transmembrane</keyword>
<reference evidence="4" key="1">
    <citation type="journal article" date="2018" name="Sci. Rep.">
        <title>Lignite coal burning seam in the remote Altai Mountains harbors a hydrogen-driven thermophilic microbial community.</title>
        <authorList>
            <person name="Kadnikov V.V."/>
            <person name="Mardanov A.V."/>
            <person name="Ivasenko D.A."/>
            <person name="Antsiferov D.V."/>
            <person name="Beletsky A.V."/>
            <person name="Karnachuk O.V."/>
            <person name="Ravin N.V."/>
        </authorList>
    </citation>
    <scope>NUCLEOTIDE SEQUENCE [LARGE SCALE GENOMIC DNA]</scope>
</reference>
<feature type="transmembrane region" description="Helical" evidence="1">
    <location>
        <begin position="58"/>
        <end position="78"/>
    </location>
</feature>
<feature type="transmembrane region" description="Helical" evidence="1">
    <location>
        <begin position="98"/>
        <end position="123"/>
    </location>
</feature>
<protein>
    <submittedName>
        <fullName evidence="3">Membrane protein</fullName>
    </submittedName>
</protein>
<dbReference type="EMBL" id="PEBX01000006">
    <property type="protein sequence ID" value="PTQ57500.1"/>
    <property type="molecule type" value="Genomic_DNA"/>
</dbReference>
<feature type="transmembrane region" description="Helical" evidence="1">
    <location>
        <begin position="256"/>
        <end position="277"/>
    </location>
</feature>
<feature type="transmembrane region" description="Helical" evidence="1">
    <location>
        <begin position="230"/>
        <end position="250"/>
    </location>
</feature>
<gene>
    <name evidence="3" type="ORF">BSOLF_1378</name>
</gene>
<keyword evidence="1" id="KW-0472">Membrane</keyword>
<feature type="transmembrane region" description="Helical" evidence="1">
    <location>
        <begin position="15"/>
        <end position="37"/>
    </location>
</feature>
<feature type="transmembrane region" description="Helical" evidence="1">
    <location>
        <begin position="130"/>
        <end position="148"/>
    </location>
</feature>
<sequence length="536" mass="61578">MVFYKHFVTIDVDAILYWSFLIAVILVVTGPIGAVFWTKLFEARRRRSTFIFPANGSLIWLMLLGLLVKLSWVLTHPVAPYADYLTFHRTAEMLSRDWVIHFPYVALFPHIMGYASFLSLFYVLFGAEQWVAPLVNVMLSLISLYALYTLTHRLFGTKSADVAALLWIFLPSETMYNTLVLSEPLYTALIFIWLNLFLYGFERLYGMKHLYGIERLNGTDRSGARHMHRVLGRGSSLLYAIWLGLLLGVIQAVRPVGTILLLSAMIWLVIVWARHVYMLRGHQRHPMKELPMRKLSMKELSMKELPMKELPMKDVPVNKLSRKGREALFFAVTLTVVFFLSGKLVHVYNDARLGEMSARSVGYSLYVGMNEKSMGKWNRADSDLLFEIVKQHPEWSAEDVQQEMMQKTWVRMQQRETSWLQFFLNKLHVLWGSDAMGYYYSKVKEHVILYPALSNGYFYMVIVYSMIGLVAALRLDHAQVAVLIALYVLGLSAAHMLVEVAVRYHYSALALMIPLAAKGIGETGKRLLSVFASKER</sequence>
<dbReference type="AlphaFoldDB" id="A0A2R6Y490"/>
<keyword evidence="1" id="KW-1133">Transmembrane helix</keyword>
<dbReference type="Proteomes" id="UP000244338">
    <property type="component" value="Unassembled WGS sequence"/>
</dbReference>
<evidence type="ECO:0000256" key="1">
    <source>
        <dbReference type="SAM" id="Phobius"/>
    </source>
</evidence>
<dbReference type="InterPro" id="IPR038731">
    <property type="entry name" value="RgtA/B/C-like"/>
</dbReference>